<dbReference type="Proteomes" id="UP000027395">
    <property type="component" value="Chromosome"/>
</dbReference>
<dbReference type="STRING" id="388467.A19Y_1931"/>
<dbReference type="HOGENOM" id="CLU_153067_1_0_3"/>
<dbReference type="EMBL" id="CM002803">
    <property type="protein sequence ID" value="KEI66907.1"/>
    <property type="molecule type" value="Genomic_DNA"/>
</dbReference>
<dbReference type="eggNOG" id="COG4680">
    <property type="taxonomic scope" value="Bacteria"/>
</dbReference>
<sequence length="100" mass="12185">MHIIAKSKLKPFWIKYPKAETSLKSWYKITEKADWKTTADVCLTFRTVDFVGNFTVFDIGGNKYRLIAYIDYEYRKLFIRQILTHGEYDQDKWKQDKWYQ</sequence>
<gene>
    <name evidence="1" type="ORF">A19Y_1931</name>
</gene>
<reference evidence="1 2" key="1">
    <citation type="journal article" date="2014" name="Appl. Environ. Microbiol.">
        <title>Elucidation of insertion elements encoded on plasmids and in vitro construction of shuttle vectors from the toxic cyanobacterium Planktothrix.</title>
        <authorList>
            <person name="Christiansen G."/>
            <person name="Goesmann A."/>
            <person name="Kurmayer R."/>
        </authorList>
    </citation>
    <scope>NUCLEOTIDE SEQUENCE [LARGE SCALE GENOMIC DNA]</scope>
    <source>
        <strain evidence="1 2">NIVA-CYA 126/8</strain>
    </source>
</reference>
<dbReference type="Pfam" id="PF09907">
    <property type="entry name" value="HigB_toxin"/>
    <property type="match status" value="1"/>
</dbReference>
<dbReference type="InterPro" id="IPR018669">
    <property type="entry name" value="Toxin_HigB"/>
</dbReference>
<evidence type="ECO:0000313" key="2">
    <source>
        <dbReference type="Proteomes" id="UP000027395"/>
    </source>
</evidence>
<organism evidence="1 2">
    <name type="scientific">Planktothrix agardhii (strain NIVA-CYA 126/8)</name>
    <dbReference type="NCBI Taxonomy" id="388467"/>
    <lineage>
        <taxon>Bacteria</taxon>
        <taxon>Bacillati</taxon>
        <taxon>Cyanobacteriota</taxon>
        <taxon>Cyanophyceae</taxon>
        <taxon>Oscillatoriophycideae</taxon>
        <taxon>Oscillatoriales</taxon>
        <taxon>Microcoleaceae</taxon>
        <taxon>Planktothrix</taxon>
    </lineage>
</organism>
<dbReference type="GO" id="GO:0110001">
    <property type="term" value="C:toxin-antitoxin complex"/>
    <property type="evidence" value="ECO:0007669"/>
    <property type="project" value="InterPro"/>
</dbReference>
<evidence type="ECO:0008006" key="3">
    <source>
        <dbReference type="Google" id="ProtNLM"/>
    </source>
</evidence>
<dbReference type="RefSeq" id="WP_026785449.1">
    <property type="nucleotide sequence ID" value="NZ_CM002803.1"/>
</dbReference>
<dbReference type="PATRIC" id="fig|388467.6.peg.1876"/>
<keyword evidence="2" id="KW-1185">Reference proteome</keyword>
<dbReference type="GO" id="GO:0003723">
    <property type="term" value="F:RNA binding"/>
    <property type="evidence" value="ECO:0007669"/>
    <property type="project" value="InterPro"/>
</dbReference>
<name>A0A073CG91_PLAA1</name>
<evidence type="ECO:0000313" key="1">
    <source>
        <dbReference type="EMBL" id="KEI66907.1"/>
    </source>
</evidence>
<dbReference type="AlphaFoldDB" id="A0A073CG91"/>
<dbReference type="GO" id="GO:0004519">
    <property type="term" value="F:endonuclease activity"/>
    <property type="evidence" value="ECO:0007669"/>
    <property type="project" value="InterPro"/>
</dbReference>
<accession>A0A073CG91</accession>
<proteinExistence type="predicted"/>
<protein>
    <recommendedName>
        <fullName evidence="3">Type II toxin-antitoxin system HigB family toxin</fullName>
    </recommendedName>
</protein>